<comment type="caution">
    <text evidence="11">The sequence shown here is derived from an EMBL/GenBank/DDBJ whole genome shotgun (WGS) entry which is preliminary data.</text>
</comment>
<dbReference type="GO" id="GO:0019843">
    <property type="term" value="F:rRNA binding"/>
    <property type="evidence" value="ECO:0007669"/>
    <property type="project" value="UniProtKB-UniRule"/>
</dbReference>
<dbReference type="InterPro" id="IPR001912">
    <property type="entry name" value="Ribosomal_uS4_N"/>
</dbReference>
<comment type="subunit">
    <text evidence="7">Part of the 30S ribosomal subunit. Contacts protein S5. The interaction surface between S4 and S5 is involved in control of translational fidelity.</text>
</comment>
<dbReference type="PANTHER" id="PTHR11831">
    <property type="entry name" value="30S 40S RIBOSOMAL PROTEIN"/>
    <property type="match status" value="1"/>
</dbReference>
<dbReference type="InterPro" id="IPR018079">
    <property type="entry name" value="Ribosomal_uS4_CS"/>
</dbReference>
<comment type="function">
    <text evidence="7">One of the primary rRNA binding proteins, it binds directly to 16S rRNA where it nucleates assembly of the body of the 30S subunit.</text>
</comment>
<dbReference type="HAMAP" id="MF_01306_B">
    <property type="entry name" value="Ribosomal_uS4_B"/>
    <property type="match status" value="1"/>
</dbReference>
<dbReference type="Proteomes" id="UP000630660">
    <property type="component" value="Unassembled WGS sequence"/>
</dbReference>
<dbReference type="CDD" id="cd00165">
    <property type="entry name" value="S4"/>
    <property type="match status" value="1"/>
</dbReference>
<feature type="domain" description="RNA-binding S4" evidence="9">
    <location>
        <begin position="95"/>
        <end position="155"/>
    </location>
</feature>
<dbReference type="NCBIfam" id="TIGR01017">
    <property type="entry name" value="rpsD_bact"/>
    <property type="match status" value="1"/>
</dbReference>
<dbReference type="FunFam" id="3.10.290.10:FF:000001">
    <property type="entry name" value="30S ribosomal protein S4"/>
    <property type="match status" value="1"/>
</dbReference>
<dbReference type="Pfam" id="PF01479">
    <property type="entry name" value="S4"/>
    <property type="match status" value="1"/>
</dbReference>
<dbReference type="GO" id="GO:0006412">
    <property type="term" value="P:translation"/>
    <property type="evidence" value="ECO:0007669"/>
    <property type="project" value="UniProtKB-UniRule"/>
</dbReference>
<evidence type="ECO:0000256" key="4">
    <source>
        <dbReference type="ARBA" id="ARBA00022980"/>
    </source>
</evidence>
<evidence type="ECO:0000313" key="12">
    <source>
        <dbReference type="Proteomes" id="UP000630660"/>
    </source>
</evidence>
<keyword evidence="5 7" id="KW-0687">Ribonucleoprotein</keyword>
<evidence type="ECO:0000256" key="3">
    <source>
        <dbReference type="ARBA" id="ARBA00022884"/>
    </source>
</evidence>
<dbReference type="PANTHER" id="PTHR11831:SF4">
    <property type="entry name" value="SMALL RIBOSOMAL SUBUNIT PROTEIN US4M"/>
    <property type="match status" value="1"/>
</dbReference>
<dbReference type="SMART" id="SM00363">
    <property type="entry name" value="S4"/>
    <property type="match status" value="1"/>
</dbReference>
<evidence type="ECO:0000256" key="2">
    <source>
        <dbReference type="ARBA" id="ARBA00022730"/>
    </source>
</evidence>
<keyword evidence="2 7" id="KW-0699">rRNA-binding</keyword>
<dbReference type="AlphaFoldDB" id="A0A9D5KB41"/>
<gene>
    <name evidence="7 11" type="primary">rpsD</name>
    <name evidence="11" type="ORF">GF359_10510</name>
</gene>
<dbReference type="NCBIfam" id="NF003717">
    <property type="entry name" value="PRK05327.1"/>
    <property type="match status" value="1"/>
</dbReference>
<dbReference type="SMART" id="SM01390">
    <property type="entry name" value="Ribosomal_S4"/>
    <property type="match status" value="1"/>
</dbReference>
<organism evidence="11 12">
    <name type="scientific">candidate division WOR-3 bacterium</name>
    <dbReference type="NCBI Taxonomy" id="2052148"/>
    <lineage>
        <taxon>Bacteria</taxon>
        <taxon>Bacteria division WOR-3</taxon>
    </lineage>
</organism>
<evidence type="ECO:0000313" key="11">
    <source>
        <dbReference type="EMBL" id="MBD3365633.1"/>
    </source>
</evidence>
<evidence type="ECO:0000259" key="9">
    <source>
        <dbReference type="SMART" id="SM00363"/>
    </source>
</evidence>
<dbReference type="Gene3D" id="1.10.1050.10">
    <property type="entry name" value="Ribosomal Protein S4 Delta 41, Chain A, domain 1"/>
    <property type="match status" value="1"/>
</dbReference>
<proteinExistence type="inferred from homology"/>
<dbReference type="InterPro" id="IPR005709">
    <property type="entry name" value="Ribosomal_uS4_bac-type"/>
</dbReference>
<dbReference type="GO" id="GO:0042274">
    <property type="term" value="P:ribosomal small subunit biogenesis"/>
    <property type="evidence" value="ECO:0007669"/>
    <property type="project" value="TreeGrafter"/>
</dbReference>
<dbReference type="GO" id="GO:0003735">
    <property type="term" value="F:structural constituent of ribosome"/>
    <property type="evidence" value="ECO:0007669"/>
    <property type="project" value="InterPro"/>
</dbReference>
<comment type="similarity">
    <text evidence="1 7 8">Belongs to the universal ribosomal protein uS4 family.</text>
</comment>
<name>A0A9D5KB41_UNCW3</name>
<keyword evidence="4 7" id="KW-0689">Ribosomal protein</keyword>
<dbReference type="Pfam" id="PF00163">
    <property type="entry name" value="Ribosomal_S4"/>
    <property type="match status" value="1"/>
</dbReference>
<dbReference type="Gene3D" id="3.10.290.10">
    <property type="entry name" value="RNA-binding S4 domain"/>
    <property type="match status" value="1"/>
</dbReference>
<feature type="domain" description="Small ribosomal subunit protein uS4 N-terminal" evidence="10">
    <location>
        <begin position="3"/>
        <end position="94"/>
    </location>
</feature>
<dbReference type="SUPFAM" id="SSF55174">
    <property type="entry name" value="Alpha-L RNA-binding motif"/>
    <property type="match status" value="1"/>
</dbReference>
<dbReference type="EMBL" id="WJKJ01000345">
    <property type="protein sequence ID" value="MBD3365633.1"/>
    <property type="molecule type" value="Genomic_DNA"/>
</dbReference>
<evidence type="ECO:0000256" key="5">
    <source>
        <dbReference type="ARBA" id="ARBA00023274"/>
    </source>
</evidence>
<protein>
    <recommendedName>
        <fullName evidence="6 7">Small ribosomal subunit protein uS4</fullName>
    </recommendedName>
</protein>
<dbReference type="InterPro" id="IPR002942">
    <property type="entry name" value="S4_RNA-bd"/>
</dbReference>
<comment type="function">
    <text evidence="7">With S5 and S12 plays an important role in translational accuracy.</text>
</comment>
<evidence type="ECO:0000256" key="7">
    <source>
        <dbReference type="HAMAP-Rule" id="MF_01306"/>
    </source>
</evidence>
<dbReference type="PROSITE" id="PS00632">
    <property type="entry name" value="RIBOSOMAL_S4"/>
    <property type="match status" value="1"/>
</dbReference>
<evidence type="ECO:0000256" key="6">
    <source>
        <dbReference type="ARBA" id="ARBA00035254"/>
    </source>
</evidence>
<dbReference type="InterPro" id="IPR036986">
    <property type="entry name" value="S4_RNA-bd_sf"/>
</dbReference>
<dbReference type="GO" id="GO:0015935">
    <property type="term" value="C:small ribosomal subunit"/>
    <property type="evidence" value="ECO:0007669"/>
    <property type="project" value="InterPro"/>
</dbReference>
<evidence type="ECO:0000259" key="10">
    <source>
        <dbReference type="SMART" id="SM01390"/>
    </source>
</evidence>
<evidence type="ECO:0000256" key="1">
    <source>
        <dbReference type="ARBA" id="ARBA00007465"/>
    </source>
</evidence>
<evidence type="ECO:0000256" key="8">
    <source>
        <dbReference type="RuleBase" id="RU003699"/>
    </source>
</evidence>
<keyword evidence="3 7" id="KW-0694">RNA-binding</keyword>
<accession>A0A9D5KB41</accession>
<dbReference type="InterPro" id="IPR022801">
    <property type="entry name" value="Ribosomal_uS4"/>
</dbReference>
<sequence length="202" mass="23344">MAKDLSPVCKKCRREGEKLFLKGERCLSEKCALSRRGAKARSRFVRRSSAYAQQLKEKQKLRLMYGVFEGQFRRFFKLAARRGNPAIELLLLLERRLDNVIYRIGWAQSRSQARQMVRHGHVLVSGRKVDIPSFFVKADDEIELRKPDTPFAQERAELADEPKLVSWIELEGKKARISRLPAGEDVSEVPINTQLIVELYSK</sequence>
<reference evidence="11" key="1">
    <citation type="submission" date="2019-11" db="EMBL/GenBank/DDBJ databases">
        <title>Microbial mats filling the niche in hypersaline microbial mats.</title>
        <authorList>
            <person name="Wong H.L."/>
            <person name="Macleod F.I."/>
            <person name="White R.A. III"/>
            <person name="Burns B.P."/>
        </authorList>
    </citation>
    <scope>NUCLEOTIDE SEQUENCE</scope>
    <source>
        <strain evidence="11">Bin_327</strain>
    </source>
</reference>
<dbReference type="PROSITE" id="PS50889">
    <property type="entry name" value="S4"/>
    <property type="match status" value="1"/>
</dbReference>